<keyword evidence="3" id="KW-1185">Reference proteome</keyword>
<evidence type="ECO:0000256" key="1">
    <source>
        <dbReference type="SAM" id="MobiDB-lite"/>
    </source>
</evidence>
<dbReference type="AlphaFoldDB" id="A0A6A6SA93"/>
<dbReference type="Proteomes" id="UP000799753">
    <property type="component" value="Unassembled WGS sequence"/>
</dbReference>
<feature type="region of interest" description="Disordered" evidence="1">
    <location>
        <begin position="1"/>
        <end position="25"/>
    </location>
</feature>
<organism evidence="2 3">
    <name type="scientific">Massarina eburnea CBS 473.64</name>
    <dbReference type="NCBI Taxonomy" id="1395130"/>
    <lineage>
        <taxon>Eukaryota</taxon>
        <taxon>Fungi</taxon>
        <taxon>Dikarya</taxon>
        <taxon>Ascomycota</taxon>
        <taxon>Pezizomycotina</taxon>
        <taxon>Dothideomycetes</taxon>
        <taxon>Pleosporomycetidae</taxon>
        <taxon>Pleosporales</taxon>
        <taxon>Massarineae</taxon>
        <taxon>Massarinaceae</taxon>
        <taxon>Massarina</taxon>
    </lineage>
</organism>
<name>A0A6A6SA93_9PLEO</name>
<proteinExistence type="predicted"/>
<gene>
    <name evidence="2" type="ORF">P280DRAFT_537907</name>
</gene>
<sequence length="297" mass="33453">MRYHEYGHYHGAPVAPDDSSAPTTDNVQTIQRTKRMEAIESLLHREGDIPDYAKPPGTNLSGIEVVSYWVNVFVPLEEGGFIKILENGVGNPEAELLRQGASKEALEAFKGLKDSGVLEELRVIAEIPETERPSWIKSVEDELNNEDLPSSESSESVLMEYTPMPTPISMEDTPTPTADRYQPQLSTNPQAQQPNVRDRDHAEGNKSTRDLFYKPRHCCGKKWECVTKTKGGSLKWKKKEWMDHYREVHLQACRNGNGEAFCPENRFGDTGDGTKLMAHLWETHMANLPCSNRTSPN</sequence>
<dbReference type="EMBL" id="MU006779">
    <property type="protein sequence ID" value="KAF2644142.1"/>
    <property type="molecule type" value="Genomic_DNA"/>
</dbReference>
<reference evidence="2" key="1">
    <citation type="journal article" date="2020" name="Stud. Mycol.">
        <title>101 Dothideomycetes genomes: a test case for predicting lifestyles and emergence of pathogens.</title>
        <authorList>
            <person name="Haridas S."/>
            <person name="Albert R."/>
            <person name="Binder M."/>
            <person name="Bloem J."/>
            <person name="Labutti K."/>
            <person name="Salamov A."/>
            <person name="Andreopoulos B."/>
            <person name="Baker S."/>
            <person name="Barry K."/>
            <person name="Bills G."/>
            <person name="Bluhm B."/>
            <person name="Cannon C."/>
            <person name="Castanera R."/>
            <person name="Culley D."/>
            <person name="Daum C."/>
            <person name="Ezra D."/>
            <person name="Gonzalez J."/>
            <person name="Henrissat B."/>
            <person name="Kuo A."/>
            <person name="Liang C."/>
            <person name="Lipzen A."/>
            <person name="Lutzoni F."/>
            <person name="Magnuson J."/>
            <person name="Mondo S."/>
            <person name="Nolan M."/>
            <person name="Ohm R."/>
            <person name="Pangilinan J."/>
            <person name="Park H.-J."/>
            <person name="Ramirez L."/>
            <person name="Alfaro M."/>
            <person name="Sun H."/>
            <person name="Tritt A."/>
            <person name="Yoshinaga Y."/>
            <person name="Zwiers L.-H."/>
            <person name="Turgeon B."/>
            <person name="Goodwin S."/>
            <person name="Spatafora J."/>
            <person name="Crous P."/>
            <person name="Grigoriev I."/>
        </authorList>
    </citation>
    <scope>NUCLEOTIDE SEQUENCE</scope>
    <source>
        <strain evidence="2">CBS 473.64</strain>
    </source>
</reference>
<feature type="region of interest" description="Disordered" evidence="1">
    <location>
        <begin position="136"/>
        <end position="207"/>
    </location>
</feature>
<feature type="compositionally biased region" description="Basic and acidic residues" evidence="1">
    <location>
        <begin position="196"/>
        <end position="207"/>
    </location>
</feature>
<feature type="compositionally biased region" description="Polar residues" evidence="1">
    <location>
        <begin position="183"/>
        <end position="195"/>
    </location>
</feature>
<feature type="compositionally biased region" description="Polar residues" evidence="1">
    <location>
        <begin position="147"/>
        <end position="156"/>
    </location>
</feature>
<evidence type="ECO:0000313" key="3">
    <source>
        <dbReference type="Proteomes" id="UP000799753"/>
    </source>
</evidence>
<protein>
    <submittedName>
        <fullName evidence="2">Uncharacterized protein</fullName>
    </submittedName>
</protein>
<evidence type="ECO:0000313" key="2">
    <source>
        <dbReference type="EMBL" id="KAF2644142.1"/>
    </source>
</evidence>
<accession>A0A6A6SA93</accession>